<gene>
    <name evidence="2" type="ORF">CBI38_14960</name>
</gene>
<dbReference type="EMBL" id="CP021354">
    <property type="protein sequence ID" value="AWK72673.1"/>
    <property type="molecule type" value="Genomic_DNA"/>
</dbReference>
<keyword evidence="3" id="KW-1185">Reference proteome</keyword>
<protein>
    <submittedName>
        <fullName evidence="2">Uncharacterized protein</fullName>
    </submittedName>
</protein>
<evidence type="ECO:0000313" key="3">
    <source>
        <dbReference type="Proteomes" id="UP000245711"/>
    </source>
</evidence>
<organism evidence="2 3">
    <name type="scientific">Rhodococcus oxybenzonivorans</name>
    <dbReference type="NCBI Taxonomy" id="1990687"/>
    <lineage>
        <taxon>Bacteria</taxon>
        <taxon>Bacillati</taxon>
        <taxon>Actinomycetota</taxon>
        <taxon>Actinomycetes</taxon>
        <taxon>Mycobacteriales</taxon>
        <taxon>Nocardiaceae</taxon>
        <taxon>Rhodococcus</taxon>
    </lineage>
</organism>
<dbReference type="Proteomes" id="UP000245711">
    <property type="component" value="Chromosome"/>
</dbReference>
<name>A0A2S2BVQ4_9NOCA</name>
<feature type="region of interest" description="Disordered" evidence="1">
    <location>
        <begin position="120"/>
        <end position="143"/>
    </location>
</feature>
<dbReference type="KEGG" id="roz:CBI38_14960"/>
<dbReference type="AlphaFoldDB" id="A0A2S2BVQ4"/>
<evidence type="ECO:0000313" key="2">
    <source>
        <dbReference type="EMBL" id="AWK72673.1"/>
    </source>
</evidence>
<accession>A0A2S2BVQ4</accession>
<feature type="region of interest" description="Disordered" evidence="1">
    <location>
        <begin position="57"/>
        <end position="76"/>
    </location>
</feature>
<reference evidence="2 3" key="1">
    <citation type="submission" date="2017-05" db="EMBL/GenBank/DDBJ databases">
        <title>Isolation of Rhodococcus sp. S2-17 biodegrading of BP-3.</title>
        <authorList>
            <person name="Lee Y."/>
            <person name="Kim K.H."/>
            <person name="Chun B.H."/>
            <person name="Jung H.S."/>
            <person name="Jeon C.O."/>
        </authorList>
    </citation>
    <scope>NUCLEOTIDE SEQUENCE [LARGE SCALE GENOMIC DNA]</scope>
    <source>
        <strain evidence="2 3">S2-17</strain>
    </source>
</reference>
<sequence length="143" mass="14638">MDLAGEDDGHSAVCGDGAQLAAQGIDVAAGIEREPSARLAVLTPSYQFPLGVTLRDTGSGAGDNHQVVAGDPAPHLHPLVPVRGRIPHVAPADGLVEPDEALLAECEQMRILGQHVQPAEFGGQPLGRGHPDRAVRAGGASGR</sequence>
<proteinExistence type="predicted"/>
<evidence type="ECO:0000256" key="1">
    <source>
        <dbReference type="SAM" id="MobiDB-lite"/>
    </source>
</evidence>
<dbReference type="RefSeq" id="WP_204165010.1">
    <property type="nucleotide sequence ID" value="NZ_CP021354.1"/>
</dbReference>